<protein>
    <recommendedName>
        <fullName evidence="3">DUF7312 domain-containing protein</fullName>
    </recommendedName>
</protein>
<keyword evidence="2" id="KW-0472">Membrane</keyword>
<keyword evidence="2" id="KW-0812">Transmembrane</keyword>
<dbReference type="Proteomes" id="UP000183275">
    <property type="component" value="Unassembled WGS sequence"/>
</dbReference>
<evidence type="ECO:0000256" key="2">
    <source>
        <dbReference type="SAM" id="Phobius"/>
    </source>
</evidence>
<dbReference type="EMBL" id="FOIS01000004">
    <property type="protein sequence ID" value="SEW21763.1"/>
    <property type="molecule type" value="Genomic_DNA"/>
</dbReference>
<dbReference type="eggNOG" id="arCOG09213">
    <property type="taxonomic scope" value="Archaea"/>
</dbReference>
<evidence type="ECO:0000259" key="3">
    <source>
        <dbReference type="Pfam" id="PF23994"/>
    </source>
</evidence>
<dbReference type="STRING" id="1202768.SAMN05216285_3057"/>
<gene>
    <name evidence="4" type="ORF">SAMN05216285_3057</name>
</gene>
<feature type="transmembrane region" description="Helical" evidence="2">
    <location>
        <begin position="104"/>
        <end position="123"/>
    </location>
</feature>
<evidence type="ECO:0000313" key="4">
    <source>
        <dbReference type="EMBL" id="SEW21763.1"/>
    </source>
</evidence>
<name>A0A1I0Q468_9EURY</name>
<evidence type="ECO:0000313" key="5">
    <source>
        <dbReference type="Proteomes" id="UP000183275"/>
    </source>
</evidence>
<feature type="compositionally biased region" description="Acidic residues" evidence="1">
    <location>
        <begin position="71"/>
        <end position="87"/>
    </location>
</feature>
<dbReference type="RefSeq" id="WP_049989672.1">
    <property type="nucleotide sequence ID" value="NZ_FOIS01000004.1"/>
</dbReference>
<evidence type="ECO:0000256" key="1">
    <source>
        <dbReference type="SAM" id="MobiDB-lite"/>
    </source>
</evidence>
<dbReference type="InterPro" id="IPR055736">
    <property type="entry name" value="DUF7312"/>
</dbReference>
<reference evidence="5" key="1">
    <citation type="submission" date="2016-10" db="EMBL/GenBank/DDBJ databases">
        <authorList>
            <person name="Varghese N."/>
        </authorList>
    </citation>
    <scope>NUCLEOTIDE SEQUENCE [LARGE SCALE GENOMIC DNA]</scope>
    <source>
        <strain evidence="5">CGMCC 1.12284</strain>
    </source>
</reference>
<dbReference type="AlphaFoldDB" id="A0A1I0Q468"/>
<feature type="domain" description="DUF7312" evidence="3">
    <location>
        <begin position="75"/>
        <end position="121"/>
    </location>
</feature>
<keyword evidence="5" id="KW-1185">Reference proteome</keyword>
<organism evidence="4 5">
    <name type="scientific">Natrinema salifodinae</name>
    <dbReference type="NCBI Taxonomy" id="1202768"/>
    <lineage>
        <taxon>Archaea</taxon>
        <taxon>Methanobacteriati</taxon>
        <taxon>Methanobacteriota</taxon>
        <taxon>Stenosarchaea group</taxon>
        <taxon>Halobacteria</taxon>
        <taxon>Halobacteriales</taxon>
        <taxon>Natrialbaceae</taxon>
        <taxon>Natrinema</taxon>
    </lineage>
</organism>
<sequence>MTDESPGSGDDTEDPWRESSTDSNIETATDASGPGASGTDTGEDEWSVRDDRDDDGDRNRIPIDLSGSRDDDSDETDETGTEGEYVPEDSSTPIEPGDPDLENALFVLLGAVAMVLVLVRLVMIPMG</sequence>
<keyword evidence="2" id="KW-1133">Transmembrane helix</keyword>
<accession>A0A1I0Q468</accession>
<dbReference type="OrthoDB" id="177893at2157"/>
<dbReference type="Pfam" id="PF23994">
    <property type="entry name" value="DUF7312"/>
    <property type="match status" value="1"/>
</dbReference>
<proteinExistence type="predicted"/>
<feature type="region of interest" description="Disordered" evidence="1">
    <location>
        <begin position="1"/>
        <end position="100"/>
    </location>
</feature>
<feature type="compositionally biased region" description="Basic and acidic residues" evidence="1">
    <location>
        <begin position="46"/>
        <end position="61"/>
    </location>
</feature>
<feature type="compositionally biased region" description="Polar residues" evidence="1">
    <location>
        <begin position="21"/>
        <end position="30"/>
    </location>
</feature>